<protein>
    <submittedName>
        <fullName evidence="2">Uncharacterized protein</fullName>
    </submittedName>
</protein>
<reference evidence="2" key="2">
    <citation type="journal article" date="2015" name="Data Brief">
        <title>Shoot transcriptome of the giant reed, Arundo donax.</title>
        <authorList>
            <person name="Barrero R.A."/>
            <person name="Guerrero F.D."/>
            <person name="Moolhuijzen P."/>
            <person name="Goolsby J.A."/>
            <person name="Tidwell J."/>
            <person name="Bellgard S.E."/>
            <person name="Bellgard M.I."/>
        </authorList>
    </citation>
    <scope>NUCLEOTIDE SEQUENCE</scope>
    <source>
        <tissue evidence="2">Shoot tissue taken approximately 20 cm above the soil surface</tissue>
    </source>
</reference>
<evidence type="ECO:0000256" key="1">
    <source>
        <dbReference type="SAM" id="MobiDB-lite"/>
    </source>
</evidence>
<sequence length="58" mass="6389">MSTEEGGTTWPTTPRPDLNRAALRCPLRRRYNSRRRPAAPLAPPATPLLQPGPTAQLL</sequence>
<proteinExistence type="predicted"/>
<reference evidence="2" key="1">
    <citation type="submission" date="2014-09" db="EMBL/GenBank/DDBJ databases">
        <authorList>
            <person name="Magalhaes I.L.F."/>
            <person name="Oliveira U."/>
            <person name="Santos F.R."/>
            <person name="Vidigal T.H.D.A."/>
            <person name="Brescovit A.D."/>
            <person name="Santos A.J."/>
        </authorList>
    </citation>
    <scope>NUCLEOTIDE SEQUENCE</scope>
    <source>
        <tissue evidence="2">Shoot tissue taken approximately 20 cm above the soil surface</tissue>
    </source>
</reference>
<feature type="region of interest" description="Disordered" evidence="1">
    <location>
        <begin position="1"/>
        <end position="58"/>
    </location>
</feature>
<evidence type="ECO:0000313" key="2">
    <source>
        <dbReference type="EMBL" id="JAD16448.1"/>
    </source>
</evidence>
<feature type="compositionally biased region" description="Low complexity" evidence="1">
    <location>
        <begin position="47"/>
        <end position="58"/>
    </location>
</feature>
<feature type="compositionally biased region" description="Basic residues" evidence="1">
    <location>
        <begin position="26"/>
        <end position="37"/>
    </location>
</feature>
<name>A0A0A8XUL1_ARUDO</name>
<dbReference type="EMBL" id="GBRH01281447">
    <property type="protein sequence ID" value="JAD16448.1"/>
    <property type="molecule type" value="Transcribed_RNA"/>
</dbReference>
<accession>A0A0A8XUL1</accession>
<feature type="compositionally biased region" description="Low complexity" evidence="1">
    <location>
        <begin position="1"/>
        <end position="12"/>
    </location>
</feature>
<dbReference type="AlphaFoldDB" id="A0A0A8XUL1"/>
<organism evidence="2">
    <name type="scientific">Arundo donax</name>
    <name type="common">Giant reed</name>
    <name type="synonym">Donax arundinaceus</name>
    <dbReference type="NCBI Taxonomy" id="35708"/>
    <lineage>
        <taxon>Eukaryota</taxon>
        <taxon>Viridiplantae</taxon>
        <taxon>Streptophyta</taxon>
        <taxon>Embryophyta</taxon>
        <taxon>Tracheophyta</taxon>
        <taxon>Spermatophyta</taxon>
        <taxon>Magnoliopsida</taxon>
        <taxon>Liliopsida</taxon>
        <taxon>Poales</taxon>
        <taxon>Poaceae</taxon>
        <taxon>PACMAD clade</taxon>
        <taxon>Arundinoideae</taxon>
        <taxon>Arundineae</taxon>
        <taxon>Arundo</taxon>
    </lineage>
</organism>